<comment type="subcellular location">
    <subcellularLocation>
        <location evidence="1">Secreted</location>
    </subcellularLocation>
</comment>
<dbReference type="STRING" id="1447883.A0A2B7XT21"/>
<comment type="similarity">
    <text evidence="2">Belongs to the GILT family.</text>
</comment>
<evidence type="ECO:0000256" key="3">
    <source>
        <dbReference type="ARBA" id="ARBA00022525"/>
    </source>
</evidence>
<evidence type="ECO:0000313" key="8">
    <source>
        <dbReference type="EMBL" id="PGH11738.1"/>
    </source>
</evidence>
<evidence type="ECO:0000313" key="9">
    <source>
        <dbReference type="Proteomes" id="UP000224634"/>
    </source>
</evidence>
<dbReference type="OrthoDB" id="958254at2759"/>
<feature type="transmembrane region" description="Helical" evidence="7">
    <location>
        <begin position="25"/>
        <end position="44"/>
    </location>
</feature>
<evidence type="ECO:0000256" key="4">
    <source>
        <dbReference type="ARBA" id="ARBA00022729"/>
    </source>
</evidence>
<organism evidence="8 9">
    <name type="scientific">Polytolypa hystricis (strain UAMH7299)</name>
    <dbReference type="NCBI Taxonomy" id="1447883"/>
    <lineage>
        <taxon>Eukaryota</taxon>
        <taxon>Fungi</taxon>
        <taxon>Dikarya</taxon>
        <taxon>Ascomycota</taxon>
        <taxon>Pezizomycotina</taxon>
        <taxon>Eurotiomycetes</taxon>
        <taxon>Eurotiomycetidae</taxon>
        <taxon>Onygenales</taxon>
        <taxon>Onygenales incertae sedis</taxon>
        <taxon>Polytolypa</taxon>
    </lineage>
</organism>
<keyword evidence="7" id="KW-0812">Transmembrane</keyword>
<evidence type="ECO:0000256" key="1">
    <source>
        <dbReference type="ARBA" id="ARBA00004613"/>
    </source>
</evidence>
<gene>
    <name evidence="8" type="ORF">AJ80_06999</name>
</gene>
<keyword evidence="7" id="KW-0472">Membrane</keyword>
<keyword evidence="4" id="KW-0732">Signal</keyword>
<name>A0A2B7XT21_POLH7</name>
<keyword evidence="7" id="KW-1133">Transmembrane helix</keyword>
<evidence type="ECO:0000256" key="5">
    <source>
        <dbReference type="ARBA" id="ARBA00023180"/>
    </source>
</evidence>
<reference evidence="8 9" key="1">
    <citation type="submission" date="2017-10" db="EMBL/GenBank/DDBJ databases">
        <title>Comparative genomics in systemic dimorphic fungi from Ajellomycetaceae.</title>
        <authorList>
            <person name="Munoz J.F."/>
            <person name="Mcewen J.G."/>
            <person name="Clay O.K."/>
            <person name="Cuomo C.A."/>
        </authorList>
    </citation>
    <scope>NUCLEOTIDE SEQUENCE [LARGE SCALE GENOMIC DNA]</scope>
    <source>
        <strain evidence="8 9">UAMH7299</strain>
    </source>
</reference>
<keyword evidence="3" id="KW-0964">Secreted</keyword>
<dbReference type="GO" id="GO:0016671">
    <property type="term" value="F:oxidoreductase activity, acting on a sulfur group of donors, disulfide as acceptor"/>
    <property type="evidence" value="ECO:0007669"/>
    <property type="project" value="InterPro"/>
</dbReference>
<evidence type="ECO:0008006" key="10">
    <source>
        <dbReference type="Google" id="ProtNLM"/>
    </source>
</evidence>
<dbReference type="Proteomes" id="UP000224634">
    <property type="component" value="Unassembled WGS sequence"/>
</dbReference>
<proteinExistence type="inferred from homology"/>
<dbReference type="GO" id="GO:0005576">
    <property type="term" value="C:extracellular region"/>
    <property type="evidence" value="ECO:0007669"/>
    <property type="project" value="UniProtKB-SubCell"/>
</dbReference>
<sequence length="312" mass="34975">MEKYGLERDPSPPRFQRQDRRVSHFVRRCLVALCICLVIYVAFYRPHASSRSNSDPESIPETNDDGKDPVQQPLSATLDDVETSESSFDAATGHRVPLEAHIMSKCPDARYCLDELIVPAMVQIHDKVKFRLSFIGRASNSSSNVSCMHGPSECIGNMLLLCAANLPFPPETKNYTKTPTVRSLGFAHCLISNYQRIPERAFVEDCALEHGVDFRAINECASRQFDEVDEPSGGGDDGDESDPDKISGLALLRKSFMRNERLGIRKSCTVRVDKKIWCIRDGGVWKDCAQDGKGGEVPTLVEHIEQLWKERN</sequence>
<dbReference type="Pfam" id="PF03227">
    <property type="entry name" value="GILT"/>
    <property type="match status" value="1"/>
</dbReference>
<evidence type="ECO:0000256" key="2">
    <source>
        <dbReference type="ARBA" id="ARBA00005679"/>
    </source>
</evidence>
<dbReference type="InterPro" id="IPR004911">
    <property type="entry name" value="Interferon-induced_GILT"/>
</dbReference>
<accession>A0A2B7XT21</accession>
<keyword evidence="9" id="KW-1185">Reference proteome</keyword>
<evidence type="ECO:0000256" key="6">
    <source>
        <dbReference type="SAM" id="MobiDB-lite"/>
    </source>
</evidence>
<dbReference type="PANTHER" id="PTHR13234:SF8">
    <property type="entry name" value="GAMMA-INTERFERON-INDUCIBLE LYSOSOMAL THIOL REDUCTASE"/>
    <property type="match status" value="1"/>
</dbReference>
<comment type="caution">
    <text evidence="8">The sequence shown here is derived from an EMBL/GenBank/DDBJ whole genome shotgun (WGS) entry which is preliminary data.</text>
</comment>
<feature type="region of interest" description="Disordered" evidence="6">
    <location>
        <begin position="48"/>
        <end position="73"/>
    </location>
</feature>
<dbReference type="PANTHER" id="PTHR13234">
    <property type="entry name" value="GAMMA-INTERFERON INDUCIBLE LYSOSOMAL THIOL REDUCTASE GILT"/>
    <property type="match status" value="1"/>
</dbReference>
<dbReference type="AlphaFoldDB" id="A0A2B7XT21"/>
<protein>
    <recommendedName>
        <fullName evidence="10">Gamma interferon inducible lysosomal thiol reductase</fullName>
    </recommendedName>
</protein>
<keyword evidence="5" id="KW-0325">Glycoprotein</keyword>
<dbReference type="EMBL" id="PDNA01000128">
    <property type="protein sequence ID" value="PGH11738.1"/>
    <property type="molecule type" value="Genomic_DNA"/>
</dbReference>
<evidence type="ECO:0000256" key="7">
    <source>
        <dbReference type="SAM" id="Phobius"/>
    </source>
</evidence>